<accession>A0ABQ3G437</accession>
<dbReference type="Gene3D" id="3.30.70.100">
    <property type="match status" value="1"/>
</dbReference>
<organism evidence="15 16">
    <name type="scientific">Pseudorhodoferax aquiterrae</name>
    <dbReference type="NCBI Taxonomy" id="747304"/>
    <lineage>
        <taxon>Bacteria</taxon>
        <taxon>Pseudomonadati</taxon>
        <taxon>Pseudomonadota</taxon>
        <taxon>Betaproteobacteria</taxon>
        <taxon>Burkholderiales</taxon>
        <taxon>Comamonadaceae</taxon>
    </lineage>
</organism>
<dbReference type="Pfam" id="PF00403">
    <property type="entry name" value="HMA"/>
    <property type="match status" value="1"/>
</dbReference>
<feature type="transmembrane region" description="Helical" evidence="12">
    <location>
        <begin position="775"/>
        <end position="796"/>
    </location>
</feature>
<keyword evidence="12" id="KW-1003">Cell membrane</keyword>
<dbReference type="InterPro" id="IPR036412">
    <property type="entry name" value="HAD-like_sf"/>
</dbReference>
<comment type="subcellular location">
    <subcellularLocation>
        <location evidence="12">Cell membrane</location>
    </subcellularLocation>
    <subcellularLocation>
        <location evidence="1">Membrane</location>
        <topology evidence="1">Multi-pass membrane protein</topology>
    </subcellularLocation>
</comment>
<dbReference type="SUPFAM" id="SSF55008">
    <property type="entry name" value="HMA, heavy metal-associated domain"/>
    <property type="match status" value="2"/>
</dbReference>
<feature type="transmembrane region" description="Helical" evidence="12">
    <location>
        <begin position="210"/>
        <end position="230"/>
    </location>
</feature>
<dbReference type="InterPro" id="IPR008250">
    <property type="entry name" value="ATPase_P-typ_transduc_dom_A_sf"/>
</dbReference>
<dbReference type="NCBIfam" id="TIGR01511">
    <property type="entry name" value="ATPase-IB1_Cu"/>
    <property type="match status" value="1"/>
</dbReference>
<evidence type="ECO:0000256" key="5">
    <source>
        <dbReference type="ARBA" id="ARBA00022741"/>
    </source>
</evidence>
<dbReference type="Gene3D" id="2.70.150.10">
    <property type="entry name" value="Calcium-transporting ATPase, cytoplasmic transduction domain A"/>
    <property type="match status" value="1"/>
</dbReference>
<keyword evidence="4 12" id="KW-0479">Metal-binding</keyword>
<dbReference type="Pfam" id="PF00702">
    <property type="entry name" value="Hydrolase"/>
    <property type="match status" value="1"/>
</dbReference>
<feature type="transmembrane region" description="Helical" evidence="12">
    <location>
        <begin position="473"/>
        <end position="499"/>
    </location>
</feature>
<dbReference type="PROSITE" id="PS00154">
    <property type="entry name" value="ATPASE_E1_E2"/>
    <property type="match status" value="1"/>
</dbReference>
<evidence type="ECO:0000313" key="15">
    <source>
        <dbReference type="EMBL" id="GHC88174.1"/>
    </source>
</evidence>
<evidence type="ECO:0000313" key="16">
    <source>
        <dbReference type="Proteomes" id="UP000626210"/>
    </source>
</evidence>
<proteinExistence type="inferred from homology"/>
<dbReference type="Proteomes" id="UP000626210">
    <property type="component" value="Unassembled WGS sequence"/>
</dbReference>
<keyword evidence="8 12" id="KW-1133">Transmembrane helix</keyword>
<comment type="similarity">
    <text evidence="2 12">Belongs to the cation transport ATPase (P-type) (TC 3.A.3) family. Type IB subfamily.</text>
</comment>
<dbReference type="SUPFAM" id="SSF81665">
    <property type="entry name" value="Calcium ATPase, transmembrane domain M"/>
    <property type="match status" value="1"/>
</dbReference>
<dbReference type="InterPro" id="IPR023299">
    <property type="entry name" value="ATPase_P-typ_cyto_dom_N"/>
</dbReference>
<dbReference type="PANTHER" id="PTHR48085:SF5">
    <property type="entry name" value="CADMIUM_ZINC-TRANSPORTING ATPASE HMA4-RELATED"/>
    <property type="match status" value="1"/>
</dbReference>
<dbReference type="InterPro" id="IPR044492">
    <property type="entry name" value="P_typ_ATPase_HD_dom"/>
</dbReference>
<comment type="caution">
    <text evidence="15">The sequence shown here is derived from an EMBL/GenBank/DDBJ whole genome shotgun (WGS) entry which is preliminary data.</text>
</comment>
<dbReference type="InterPro" id="IPR023298">
    <property type="entry name" value="ATPase_P-typ_TM_dom_sf"/>
</dbReference>
<feature type="transmembrane region" description="Helical" evidence="12">
    <location>
        <begin position="438"/>
        <end position="461"/>
    </location>
</feature>
<dbReference type="SFLD" id="SFLDG00002">
    <property type="entry name" value="C1.7:_P-type_atpase_like"/>
    <property type="match status" value="1"/>
</dbReference>
<dbReference type="InterPro" id="IPR051014">
    <property type="entry name" value="Cation_Transport_ATPase_IB"/>
</dbReference>
<dbReference type="PANTHER" id="PTHR48085">
    <property type="entry name" value="CADMIUM/ZINC-TRANSPORTING ATPASE HMA2-RELATED"/>
    <property type="match status" value="1"/>
</dbReference>
<feature type="compositionally biased region" description="Polar residues" evidence="13">
    <location>
        <begin position="102"/>
        <end position="116"/>
    </location>
</feature>
<keyword evidence="5 12" id="KW-0547">Nucleotide-binding</keyword>
<protein>
    <recommendedName>
        <fullName evidence="10">P-type Zn(2+) transporter</fullName>
        <ecNumber evidence="10">7.2.2.12</ecNumber>
    </recommendedName>
</protein>
<evidence type="ECO:0000256" key="6">
    <source>
        <dbReference type="ARBA" id="ARBA00022840"/>
    </source>
</evidence>
<keyword evidence="3 12" id="KW-0812">Transmembrane</keyword>
<dbReference type="NCBIfam" id="TIGR01494">
    <property type="entry name" value="ATPase_P-type"/>
    <property type="match status" value="1"/>
</dbReference>
<feature type="region of interest" description="Disordered" evidence="13">
    <location>
        <begin position="96"/>
        <end position="119"/>
    </location>
</feature>
<dbReference type="EMBL" id="BMYK01000010">
    <property type="protein sequence ID" value="GHC88174.1"/>
    <property type="molecule type" value="Genomic_DNA"/>
</dbReference>
<evidence type="ECO:0000259" key="14">
    <source>
        <dbReference type="PROSITE" id="PS50846"/>
    </source>
</evidence>
<dbReference type="InterPro" id="IPR001757">
    <property type="entry name" value="P_typ_ATPase"/>
</dbReference>
<dbReference type="SFLD" id="SFLDS00003">
    <property type="entry name" value="Haloacid_Dehalogenase"/>
    <property type="match status" value="1"/>
</dbReference>
<comment type="catalytic activity">
    <reaction evidence="11">
        <text>Zn(2+)(in) + ATP + H2O = Zn(2+)(out) + ADP + phosphate + H(+)</text>
        <dbReference type="Rhea" id="RHEA:20621"/>
        <dbReference type="ChEBI" id="CHEBI:15377"/>
        <dbReference type="ChEBI" id="CHEBI:15378"/>
        <dbReference type="ChEBI" id="CHEBI:29105"/>
        <dbReference type="ChEBI" id="CHEBI:30616"/>
        <dbReference type="ChEBI" id="CHEBI:43474"/>
        <dbReference type="ChEBI" id="CHEBI:456216"/>
        <dbReference type="EC" id="7.2.2.12"/>
    </reaction>
</comment>
<evidence type="ECO:0000256" key="10">
    <source>
        <dbReference type="ARBA" id="ARBA00039097"/>
    </source>
</evidence>
<evidence type="ECO:0000256" key="2">
    <source>
        <dbReference type="ARBA" id="ARBA00006024"/>
    </source>
</evidence>
<dbReference type="PRINTS" id="PR00941">
    <property type="entry name" value="CDATPASE"/>
</dbReference>
<feature type="transmembrane region" description="Helical" evidence="12">
    <location>
        <begin position="802"/>
        <end position="823"/>
    </location>
</feature>
<dbReference type="CDD" id="cd00371">
    <property type="entry name" value="HMA"/>
    <property type="match status" value="2"/>
</dbReference>
<dbReference type="Gene3D" id="3.40.50.1000">
    <property type="entry name" value="HAD superfamily/HAD-like"/>
    <property type="match status" value="1"/>
</dbReference>
<dbReference type="NCBIfam" id="TIGR01525">
    <property type="entry name" value="ATPase-IB_hvy"/>
    <property type="match status" value="1"/>
</dbReference>
<name>A0ABQ3G437_9BURK</name>
<keyword evidence="6 12" id="KW-0067">ATP-binding</keyword>
<dbReference type="PROSITE" id="PS50846">
    <property type="entry name" value="HMA_2"/>
    <property type="match status" value="1"/>
</dbReference>
<dbReference type="Pfam" id="PF00122">
    <property type="entry name" value="E1-E2_ATPase"/>
    <property type="match status" value="1"/>
</dbReference>
<sequence>MPPAPERVLRVPSMCCAHEEKPIREALQGMDGVAALNIDLAGRTVAFRAVDKVWEDAIAAVNRLGFATEPPPKAEADDCCSSGSCGVPIAFVPSPRRKAQASGANPQAAQVTSPTAEPSVPLTAPPGALLLRIPEMDCPVEEGQIRRAMEAFPQVARLRFDLPARALTVEAPADAWDAVTADIRKLGFTPERISAAPAAEEIAKTQRAELVRLLAALGVAVVAEVFHLAFPDTLPWRAAGMGVAAIAIALSGLAVFKKGLSALVRGQLNINALMSVAVIGAFLIGQWPEAAMVMALYSLAELIEARSVERARNAIAGLLALSPPQSEVRQADGSWVLTDAKDIAVGAVARVKPGERFALDGRVTAGHGAVDQSPVTGESIPVDKGPGDEVFAGTINQSGALEFEVTKPASDTVLARIIHAVEEAQGQRAPTQRIVDRFAAVYTPAVFVLAMAIAVGMPLLAGWPWLEAIYKALVLLVIACPCALVISTPVTVVSGLAAAARRGILIKGGVYLEQARKLSVLGLDKTGTLTQGKPKLVATEVLVRDVPEEQVLRVARSLAGRSDHPVSKAVADGLDGAASQVQDFGAELGKGVQGNVDGRLYILGNHRWLHERGQCSAELEALMKQHEAQGRTLSVLANDQQALALFAVADTTKESSKQAIAELKALGVRPVMLTGDNATTAAAIAQQVGIEEVRANLLPADKQTVVAELRSGGRQVGMVGDGVNDSPSLAAAEVGFSMGAAGTDTAKEAADVLIMNDDLRKVPETIRLSKKTYAVLWQNIVLALGIKAVFFVLAVFGSATMWMAVFADMGASLLVVFNGLRLLRGVHRG</sequence>
<gene>
    <name evidence="15" type="ORF">GCM10007320_35080</name>
</gene>
<dbReference type="InterPro" id="IPR018303">
    <property type="entry name" value="ATPase_P-typ_P_site"/>
</dbReference>
<dbReference type="EC" id="7.2.2.12" evidence="10"/>
<dbReference type="InterPro" id="IPR023214">
    <property type="entry name" value="HAD_sf"/>
</dbReference>
<dbReference type="InterPro" id="IPR006121">
    <property type="entry name" value="HMA_dom"/>
</dbReference>
<evidence type="ECO:0000256" key="3">
    <source>
        <dbReference type="ARBA" id="ARBA00022692"/>
    </source>
</evidence>
<dbReference type="InterPro" id="IPR036163">
    <property type="entry name" value="HMA_dom_sf"/>
</dbReference>
<dbReference type="SFLD" id="SFLDF00027">
    <property type="entry name" value="p-type_atpase"/>
    <property type="match status" value="1"/>
</dbReference>
<keyword evidence="7" id="KW-1278">Translocase</keyword>
<evidence type="ECO:0000256" key="4">
    <source>
        <dbReference type="ARBA" id="ARBA00022723"/>
    </source>
</evidence>
<evidence type="ECO:0000256" key="13">
    <source>
        <dbReference type="SAM" id="MobiDB-lite"/>
    </source>
</evidence>
<evidence type="ECO:0000256" key="1">
    <source>
        <dbReference type="ARBA" id="ARBA00004141"/>
    </source>
</evidence>
<dbReference type="PRINTS" id="PR00119">
    <property type="entry name" value="CATATPASE"/>
</dbReference>
<dbReference type="SUPFAM" id="SSF56784">
    <property type="entry name" value="HAD-like"/>
    <property type="match status" value="1"/>
</dbReference>
<evidence type="ECO:0000256" key="9">
    <source>
        <dbReference type="ARBA" id="ARBA00023136"/>
    </source>
</evidence>
<evidence type="ECO:0000256" key="7">
    <source>
        <dbReference type="ARBA" id="ARBA00022967"/>
    </source>
</evidence>
<reference evidence="16" key="1">
    <citation type="journal article" date="2019" name="Int. J. Syst. Evol. Microbiol.">
        <title>The Global Catalogue of Microorganisms (GCM) 10K type strain sequencing project: providing services to taxonomists for standard genome sequencing and annotation.</title>
        <authorList>
            <consortium name="The Broad Institute Genomics Platform"/>
            <consortium name="The Broad Institute Genome Sequencing Center for Infectious Disease"/>
            <person name="Wu L."/>
            <person name="Ma J."/>
        </authorList>
    </citation>
    <scope>NUCLEOTIDE SEQUENCE [LARGE SCALE GENOMIC DNA]</scope>
    <source>
        <strain evidence="16">KCTC 23314</strain>
    </source>
</reference>
<dbReference type="SUPFAM" id="SSF81653">
    <property type="entry name" value="Calcium ATPase, transduction domain A"/>
    <property type="match status" value="1"/>
</dbReference>
<evidence type="ECO:0000256" key="8">
    <source>
        <dbReference type="ARBA" id="ARBA00022989"/>
    </source>
</evidence>
<dbReference type="Gene3D" id="3.40.1110.10">
    <property type="entry name" value="Calcium-transporting ATPase, cytoplasmic domain N"/>
    <property type="match status" value="1"/>
</dbReference>
<feature type="transmembrane region" description="Helical" evidence="12">
    <location>
        <begin position="236"/>
        <end position="256"/>
    </location>
</feature>
<dbReference type="InterPro" id="IPR027256">
    <property type="entry name" value="P-typ_ATPase_IB"/>
</dbReference>
<keyword evidence="16" id="KW-1185">Reference proteome</keyword>
<dbReference type="InterPro" id="IPR059000">
    <property type="entry name" value="ATPase_P-type_domA"/>
</dbReference>
<evidence type="ECO:0000256" key="12">
    <source>
        <dbReference type="RuleBase" id="RU362081"/>
    </source>
</evidence>
<evidence type="ECO:0000256" key="11">
    <source>
        <dbReference type="ARBA" id="ARBA00047308"/>
    </source>
</evidence>
<keyword evidence="9 12" id="KW-0472">Membrane</keyword>
<feature type="domain" description="HMA" evidence="14">
    <location>
        <begin position="5"/>
        <end position="69"/>
    </location>
</feature>